<gene>
    <name evidence="3" type="ORF">Q4Q40_03020</name>
</gene>
<accession>A0ABT8WJ56</accession>
<proteinExistence type="predicted"/>
<dbReference type="EMBL" id="JAUOEL010000001">
    <property type="protein sequence ID" value="MDO5973143.1"/>
    <property type="molecule type" value="Genomic_DNA"/>
</dbReference>
<dbReference type="PANTHER" id="PTHR33055">
    <property type="entry name" value="TRANSPOSASE FOR INSERTION SEQUENCE ELEMENT IS1111A"/>
    <property type="match status" value="1"/>
</dbReference>
<evidence type="ECO:0000313" key="3">
    <source>
        <dbReference type="EMBL" id="MDO5973143.1"/>
    </source>
</evidence>
<organism evidence="3 4">
    <name type="scientific">Flavivirga jejuensis</name>
    <dbReference type="NCBI Taxonomy" id="870487"/>
    <lineage>
        <taxon>Bacteria</taxon>
        <taxon>Pseudomonadati</taxon>
        <taxon>Bacteroidota</taxon>
        <taxon>Flavobacteriia</taxon>
        <taxon>Flavobacteriales</taxon>
        <taxon>Flavobacteriaceae</taxon>
        <taxon>Flavivirga</taxon>
    </lineage>
</organism>
<dbReference type="InterPro" id="IPR002525">
    <property type="entry name" value="Transp_IS110-like_N"/>
</dbReference>
<dbReference type="Proteomes" id="UP001176806">
    <property type="component" value="Unassembled WGS sequence"/>
</dbReference>
<evidence type="ECO:0000259" key="2">
    <source>
        <dbReference type="Pfam" id="PF02371"/>
    </source>
</evidence>
<protein>
    <submittedName>
        <fullName evidence="3">IS110 family transposase</fullName>
    </submittedName>
</protein>
<dbReference type="InterPro" id="IPR047650">
    <property type="entry name" value="Transpos_IS110"/>
</dbReference>
<name>A0ABT8WJ56_9FLAO</name>
<comment type="caution">
    <text evidence="3">The sequence shown here is derived from an EMBL/GenBank/DDBJ whole genome shotgun (WGS) entry which is preliminary data.</text>
</comment>
<dbReference type="NCBIfam" id="NF033542">
    <property type="entry name" value="transpos_IS110"/>
    <property type="match status" value="1"/>
</dbReference>
<evidence type="ECO:0000313" key="4">
    <source>
        <dbReference type="Proteomes" id="UP001176806"/>
    </source>
</evidence>
<feature type="domain" description="Transposase IS110-like N-terminal" evidence="1">
    <location>
        <begin position="23"/>
        <end position="161"/>
    </location>
</feature>
<dbReference type="RefSeq" id="WP_303300212.1">
    <property type="nucleotide sequence ID" value="NZ_BAABDA010000042.1"/>
</dbReference>
<dbReference type="Pfam" id="PF01548">
    <property type="entry name" value="DEDD_Tnp_IS110"/>
    <property type="match status" value="1"/>
</dbReference>
<sequence length="451" mass="51208">MAKKRKKAPIKMIKMPVVNPHAAGVDIGSRSHYVCVSQDNVKEFTSFTTDLHEIAKHLTFHGIKTVALESTGFYWQQLFTLLQSYGFEIILVNARHVKNVKGHKTDVVDSKWLQLLHSIGLLSNSFQPDIFTKELRQYVRHRKSLIETSSRYISKMNKSLVLMNIQLKTVLRDLTGESGLKVIRAILEGERNSVRLAKNVGKNVKASRKDIEKALEGNWREEHLFELEQNYSLHQFTWTKIKETDNQIETLLKKKGDGGKESKIKPYVKRKARQKNDPNFDVARYAHQMTNGIDLTLIDGVGVGTLMALMSETGFDLKSDFHSAKHFSSWLGFAPNRKITGGKTISSNTPKVKNPLSKAIRDAANAAGNSKGKLGDFFRRIAYRKGRIVAVIATARKIAVIIYKMLENQKDFCYEYSKKESERFKQIQINKTIKSIKKLGISKQDLAVALN</sequence>
<keyword evidence="4" id="KW-1185">Reference proteome</keyword>
<reference evidence="3" key="1">
    <citation type="submission" date="2023-07" db="EMBL/GenBank/DDBJ databases">
        <title>Two novel species in the genus Flavivirga.</title>
        <authorList>
            <person name="Kwon K."/>
        </authorList>
    </citation>
    <scope>NUCLEOTIDE SEQUENCE</scope>
    <source>
        <strain evidence="3">KACC 14158</strain>
    </source>
</reference>
<dbReference type="Pfam" id="PF02371">
    <property type="entry name" value="Transposase_20"/>
    <property type="match status" value="1"/>
</dbReference>
<dbReference type="PANTHER" id="PTHR33055:SF13">
    <property type="entry name" value="TRANSPOSASE"/>
    <property type="match status" value="1"/>
</dbReference>
<dbReference type="InterPro" id="IPR003346">
    <property type="entry name" value="Transposase_20"/>
</dbReference>
<feature type="domain" description="Transposase IS116/IS110/IS902 C-terminal" evidence="2">
    <location>
        <begin position="295"/>
        <end position="367"/>
    </location>
</feature>
<evidence type="ECO:0000259" key="1">
    <source>
        <dbReference type="Pfam" id="PF01548"/>
    </source>
</evidence>